<dbReference type="InterPro" id="IPR050469">
    <property type="entry name" value="Diguanylate_Cyclase"/>
</dbReference>
<dbReference type="Pfam" id="PF01590">
    <property type="entry name" value="GAF"/>
    <property type="match status" value="1"/>
</dbReference>
<dbReference type="EMBL" id="UGYO01000001">
    <property type="protein sequence ID" value="SUI69274.1"/>
    <property type="molecule type" value="Genomic_DNA"/>
</dbReference>
<feature type="transmembrane region" description="Helical" evidence="4">
    <location>
        <begin position="139"/>
        <end position="161"/>
    </location>
</feature>
<dbReference type="InterPro" id="IPR000160">
    <property type="entry name" value="GGDEF_dom"/>
</dbReference>
<evidence type="ECO:0000259" key="5">
    <source>
        <dbReference type="PROSITE" id="PS50885"/>
    </source>
</evidence>
<protein>
    <recommendedName>
        <fullName evidence="2">diguanylate cyclase</fullName>
        <ecNumber evidence="2">2.7.7.65</ecNumber>
    </recommendedName>
</protein>
<dbReference type="GO" id="GO:0007165">
    <property type="term" value="P:signal transduction"/>
    <property type="evidence" value="ECO:0007669"/>
    <property type="project" value="InterPro"/>
</dbReference>
<dbReference type="FunFam" id="3.30.70.270:FF:000001">
    <property type="entry name" value="Diguanylate cyclase domain protein"/>
    <property type="match status" value="1"/>
</dbReference>
<feature type="domain" description="GGDEF" evidence="6">
    <location>
        <begin position="463"/>
        <end position="596"/>
    </location>
</feature>
<comment type="catalytic activity">
    <reaction evidence="3">
        <text>2 GTP = 3',3'-c-di-GMP + 2 diphosphate</text>
        <dbReference type="Rhea" id="RHEA:24898"/>
        <dbReference type="ChEBI" id="CHEBI:33019"/>
        <dbReference type="ChEBI" id="CHEBI:37565"/>
        <dbReference type="ChEBI" id="CHEBI:58805"/>
        <dbReference type="EC" id="2.7.7.65"/>
    </reaction>
</comment>
<evidence type="ECO:0000256" key="4">
    <source>
        <dbReference type="SAM" id="Phobius"/>
    </source>
</evidence>
<sequence>MKQSSVISHKMTLVIIGVSSFFALVTMAAQLFWNYQDGVEGSNRRLHEYVEANLPGMAQAIWDVDHKLLRDILIGIGMQPYVSGASLSSADGIALQVGNNQAQDNETFLFPIIYRQQQIGELKVQRSRNQLYYELWRQMILIVVGNGLKTLLMIYVILTLVRSLVTGRLAALAAYVNRIDLGQPRKVPLPDAVGAANQDEIGSVARAIEQMYRRIRTDFARKRWQQRHLARGQRQLSELVELSHKELAWQARANELLADLSLQFLKLQPGEVNQALADVGRQIAELFAVERVALLEIKEQQLCYRSVWSSRGDPQAPRYIDISELNRFSEQLNSRQMMVVEDVETLRPEADAEYRLLKQLQLRSLALFAITDGHDLLGVLSLSNGQSPQPWPQSRRAMLTQFAAALNELLVRERRDLQMLGLQRELLGLNHKLKQLSETDELTGLANRRPFTESLARLLASEEAGALIMLDVDHFKAFNDSFGHPAGDSVLQRLAQTMQKALPESALLARVGGEEFALVLPGVDRRQAKDLAETLLNRVRALQISHAASPAGIVTISLGLALLPRDEQDLSEVIRVADKALYQAKHLGRNTWFLAE</sequence>
<dbReference type="InterPro" id="IPR003018">
    <property type="entry name" value="GAF"/>
</dbReference>
<dbReference type="Gene3D" id="3.30.450.40">
    <property type="match status" value="1"/>
</dbReference>
<dbReference type="Proteomes" id="UP000254069">
    <property type="component" value="Unassembled WGS sequence"/>
</dbReference>
<dbReference type="GO" id="GO:0052621">
    <property type="term" value="F:diguanylate cyclase activity"/>
    <property type="evidence" value="ECO:0007669"/>
    <property type="project" value="UniProtKB-EC"/>
</dbReference>
<feature type="domain" description="HAMP" evidence="5">
    <location>
        <begin position="163"/>
        <end position="220"/>
    </location>
</feature>
<evidence type="ECO:0000256" key="1">
    <source>
        <dbReference type="ARBA" id="ARBA00001946"/>
    </source>
</evidence>
<dbReference type="CDD" id="cd01949">
    <property type="entry name" value="GGDEF"/>
    <property type="match status" value="1"/>
</dbReference>
<dbReference type="SUPFAM" id="SSF55781">
    <property type="entry name" value="GAF domain-like"/>
    <property type="match status" value="1"/>
</dbReference>
<dbReference type="Gene3D" id="3.30.70.270">
    <property type="match status" value="1"/>
</dbReference>
<dbReference type="GO" id="GO:1902201">
    <property type="term" value="P:negative regulation of bacterial-type flagellum-dependent cell motility"/>
    <property type="evidence" value="ECO:0007669"/>
    <property type="project" value="TreeGrafter"/>
</dbReference>
<dbReference type="EC" id="2.7.7.65" evidence="2"/>
<dbReference type="NCBIfam" id="TIGR00254">
    <property type="entry name" value="GGDEF"/>
    <property type="match status" value="1"/>
</dbReference>
<dbReference type="PANTHER" id="PTHR45138">
    <property type="entry name" value="REGULATORY COMPONENTS OF SENSORY TRANSDUCTION SYSTEM"/>
    <property type="match status" value="1"/>
</dbReference>
<dbReference type="Pfam" id="PF00990">
    <property type="entry name" value="GGDEF"/>
    <property type="match status" value="1"/>
</dbReference>
<name>A0A379ZXA7_9GAMM</name>
<evidence type="ECO:0000256" key="2">
    <source>
        <dbReference type="ARBA" id="ARBA00012528"/>
    </source>
</evidence>
<keyword evidence="8" id="KW-1185">Reference proteome</keyword>
<dbReference type="PROSITE" id="PS50885">
    <property type="entry name" value="HAMP"/>
    <property type="match status" value="1"/>
</dbReference>
<dbReference type="RefSeq" id="WP_144168795.1">
    <property type="nucleotide sequence ID" value="NZ_AP024609.1"/>
</dbReference>
<keyword evidence="4" id="KW-0812">Transmembrane</keyword>
<feature type="transmembrane region" description="Helical" evidence="4">
    <location>
        <begin position="12"/>
        <end position="33"/>
    </location>
</feature>
<evidence type="ECO:0000259" key="6">
    <source>
        <dbReference type="PROSITE" id="PS50887"/>
    </source>
</evidence>
<keyword evidence="4" id="KW-0472">Membrane</keyword>
<gene>
    <name evidence="7" type="primary">cph2_6</name>
    <name evidence="7" type="ORF">NCTC10738_02063</name>
</gene>
<dbReference type="GO" id="GO:0005886">
    <property type="term" value="C:plasma membrane"/>
    <property type="evidence" value="ECO:0007669"/>
    <property type="project" value="TreeGrafter"/>
</dbReference>
<dbReference type="GO" id="GO:0043709">
    <property type="term" value="P:cell adhesion involved in single-species biofilm formation"/>
    <property type="evidence" value="ECO:0007669"/>
    <property type="project" value="TreeGrafter"/>
</dbReference>
<dbReference type="InterPro" id="IPR029016">
    <property type="entry name" value="GAF-like_dom_sf"/>
</dbReference>
<dbReference type="InterPro" id="IPR043128">
    <property type="entry name" value="Rev_trsase/Diguanyl_cyclase"/>
</dbReference>
<evidence type="ECO:0000313" key="7">
    <source>
        <dbReference type="EMBL" id="SUI69274.1"/>
    </source>
</evidence>
<dbReference type="PANTHER" id="PTHR45138:SF9">
    <property type="entry name" value="DIGUANYLATE CYCLASE DGCM-RELATED"/>
    <property type="match status" value="1"/>
</dbReference>
<dbReference type="SUPFAM" id="SSF55073">
    <property type="entry name" value="Nucleotide cyclase"/>
    <property type="match status" value="1"/>
</dbReference>
<proteinExistence type="predicted"/>
<evidence type="ECO:0000256" key="3">
    <source>
        <dbReference type="ARBA" id="ARBA00034247"/>
    </source>
</evidence>
<dbReference type="InterPro" id="IPR029787">
    <property type="entry name" value="Nucleotide_cyclase"/>
</dbReference>
<reference evidence="7 8" key="1">
    <citation type="submission" date="2018-06" db="EMBL/GenBank/DDBJ databases">
        <authorList>
            <consortium name="Pathogen Informatics"/>
            <person name="Doyle S."/>
        </authorList>
    </citation>
    <scope>NUCLEOTIDE SEQUENCE [LARGE SCALE GENOMIC DNA]</scope>
    <source>
        <strain evidence="7 8">NCTC10738</strain>
    </source>
</reference>
<organism evidence="7 8">
    <name type="scientific">Shewanella algae</name>
    <dbReference type="NCBI Taxonomy" id="38313"/>
    <lineage>
        <taxon>Bacteria</taxon>
        <taxon>Pseudomonadati</taxon>
        <taxon>Pseudomonadota</taxon>
        <taxon>Gammaproteobacteria</taxon>
        <taxon>Alteromonadales</taxon>
        <taxon>Shewanellaceae</taxon>
        <taxon>Shewanella</taxon>
    </lineage>
</organism>
<keyword evidence="4" id="KW-1133">Transmembrane helix</keyword>
<dbReference type="AlphaFoldDB" id="A0A379ZXA7"/>
<dbReference type="SMART" id="SM00267">
    <property type="entry name" value="GGDEF"/>
    <property type="match status" value="1"/>
</dbReference>
<dbReference type="SMART" id="SM00304">
    <property type="entry name" value="HAMP"/>
    <property type="match status" value="1"/>
</dbReference>
<comment type="cofactor">
    <cofactor evidence="1">
        <name>Mg(2+)</name>
        <dbReference type="ChEBI" id="CHEBI:18420"/>
    </cofactor>
</comment>
<dbReference type="Gene3D" id="6.10.340.10">
    <property type="match status" value="1"/>
</dbReference>
<dbReference type="PROSITE" id="PS50887">
    <property type="entry name" value="GGDEF"/>
    <property type="match status" value="1"/>
</dbReference>
<evidence type="ECO:0000313" key="8">
    <source>
        <dbReference type="Proteomes" id="UP000254069"/>
    </source>
</evidence>
<accession>A0A379ZXA7</accession>
<dbReference type="InterPro" id="IPR003660">
    <property type="entry name" value="HAMP_dom"/>
</dbReference>